<evidence type="ECO:0000313" key="2">
    <source>
        <dbReference type="Proteomes" id="UP000189229"/>
    </source>
</evidence>
<dbReference type="AlphaFoldDB" id="A0A1V3XJ29"/>
<gene>
    <name evidence="1" type="ORF">BZL30_1636</name>
</gene>
<dbReference type="Proteomes" id="UP000189229">
    <property type="component" value="Unassembled WGS sequence"/>
</dbReference>
<organism evidence="1 2">
    <name type="scientific">Mycobacterium kansasii</name>
    <dbReference type="NCBI Taxonomy" id="1768"/>
    <lineage>
        <taxon>Bacteria</taxon>
        <taxon>Bacillati</taxon>
        <taxon>Actinomycetota</taxon>
        <taxon>Actinomycetes</taxon>
        <taxon>Mycobacteriales</taxon>
        <taxon>Mycobacteriaceae</taxon>
        <taxon>Mycobacterium</taxon>
    </lineage>
</organism>
<dbReference type="EMBL" id="MVBM01000002">
    <property type="protein sequence ID" value="OOK79199.1"/>
    <property type="molecule type" value="Genomic_DNA"/>
</dbReference>
<sequence>MTAFDAMVDKFHLTDTNGAAPEDKSSRVNLLNWDGKSTHGLVPAK</sequence>
<accession>A0A1V3XJ29</accession>
<comment type="caution">
    <text evidence="1">The sequence shown here is derived from an EMBL/GenBank/DDBJ whole genome shotgun (WGS) entry which is preliminary data.</text>
</comment>
<evidence type="ECO:0000313" key="1">
    <source>
        <dbReference type="EMBL" id="OOK79199.1"/>
    </source>
</evidence>
<name>A0A1V3XJ29_MYCKA</name>
<proteinExistence type="predicted"/>
<reference evidence="1 2" key="1">
    <citation type="submission" date="2017-02" db="EMBL/GenBank/DDBJ databases">
        <title>Complete genome sequences of Mycobacterium kansasii strains isolated from rhesus macaques.</title>
        <authorList>
            <person name="Panda A."/>
            <person name="Nagaraj S."/>
            <person name="Zhao X."/>
            <person name="Tettelin H."/>
            <person name="Detolla L.J."/>
        </authorList>
    </citation>
    <scope>NUCLEOTIDE SEQUENCE [LARGE SCALE GENOMIC DNA]</scope>
    <source>
        <strain evidence="1 2">11-3813</strain>
    </source>
</reference>
<protein>
    <submittedName>
        <fullName evidence="1">Putative nitrate reductase beta subunit domain protein</fullName>
    </submittedName>
</protein>